<feature type="signal peptide" evidence="1">
    <location>
        <begin position="1"/>
        <end position="21"/>
    </location>
</feature>
<dbReference type="InterPro" id="IPR000421">
    <property type="entry name" value="FA58C"/>
</dbReference>
<dbReference type="AlphaFoldDB" id="A0A3E0TW10"/>
<accession>A0A3E0TW10</accession>
<organism evidence="3 4">
    <name type="scientific">Thalassotalea euphylliae</name>
    <dbReference type="NCBI Taxonomy" id="1655234"/>
    <lineage>
        <taxon>Bacteria</taxon>
        <taxon>Pseudomonadati</taxon>
        <taxon>Pseudomonadota</taxon>
        <taxon>Gammaproteobacteria</taxon>
        <taxon>Alteromonadales</taxon>
        <taxon>Colwelliaceae</taxon>
        <taxon>Thalassotalea</taxon>
    </lineage>
</organism>
<dbReference type="PROSITE" id="PS50022">
    <property type="entry name" value="FA58C_3"/>
    <property type="match status" value="1"/>
</dbReference>
<keyword evidence="1" id="KW-0732">Signal</keyword>
<comment type="caution">
    <text evidence="3">The sequence shown here is derived from an EMBL/GenBank/DDBJ whole genome shotgun (WGS) entry which is preliminary data.</text>
</comment>
<dbReference type="Gene3D" id="2.60.120.260">
    <property type="entry name" value="Galactose-binding domain-like"/>
    <property type="match status" value="1"/>
</dbReference>
<dbReference type="InterPro" id="IPR008979">
    <property type="entry name" value="Galactose-bd-like_sf"/>
</dbReference>
<dbReference type="SUPFAM" id="SSF49785">
    <property type="entry name" value="Galactose-binding domain-like"/>
    <property type="match status" value="1"/>
</dbReference>
<name>A0A3E0TW10_9GAMM</name>
<dbReference type="Pfam" id="PF00754">
    <property type="entry name" value="F5_F8_type_C"/>
    <property type="match status" value="1"/>
</dbReference>
<evidence type="ECO:0000313" key="4">
    <source>
        <dbReference type="Proteomes" id="UP000256478"/>
    </source>
</evidence>
<protein>
    <recommendedName>
        <fullName evidence="2">F5/8 type C domain-containing protein</fullName>
    </recommendedName>
</protein>
<reference evidence="3 4" key="1">
    <citation type="submission" date="2018-08" db="EMBL/GenBank/DDBJ databases">
        <title>Thalassotalea euphylliae genome.</title>
        <authorList>
            <person name="Summers S."/>
            <person name="Rice S.A."/>
            <person name="Freckelton M.L."/>
            <person name="Nedved B.T."/>
            <person name="Hadfield M.G."/>
        </authorList>
    </citation>
    <scope>NUCLEOTIDE SEQUENCE [LARGE SCALE GENOMIC DNA]</scope>
    <source>
        <strain evidence="3 4">H1</strain>
    </source>
</reference>
<sequence>MMLNKGLLLTLMLGISLSTGAAQSDVYEYKGKVSDIYIGKSNRIKVGVTVDEDDPLVCDYYDDKQWPFYFEFDKPYSAQWFELINLARRTQEPIRIGYLSSDDSSCAIEYLAFSKGNGADTDGTSGQTDGLIRSGTYGNIAMIYTNNLTESNYTASDHYNVDRASAAFDGHTYAKQIDDKAGDKIERGFWMVKKDPDNKDQEYWLQVRFDKVVNITGFRIMVNSQSASLGRSPRGITIQTSTDGKDFNEHESFTLSKAIDQRGVLTESVEAKYFRVRVDSNYGDKFIEIDELEVYSAN</sequence>
<evidence type="ECO:0000256" key="1">
    <source>
        <dbReference type="SAM" id="SignalP"/>
    </source>
</evidence>
<feature type="domain" description="F5/8 type C" evidence="2">
    <location>
        <begin position="141"/>
        <end position="297"/>
    </location>
</feature>
<evidence type="ECO:0000313" key="3">
    <source>
        <dbReference type="EMBL" id="REL28112.1"/>
    </source>
</evidence>
<proteinExistence type="predicted"/>
<dbReference type="Proteomes" id="UP000256478">
    <property type="component" value="Unassembled WGS sequence"/>
</dbReference>
<dbReference type="EMBL" id="QUOU01000001">
    <property type="protein sequence ID" value="REL28112.1"/>
    <property type="molecule type" value="Genomic_DNA"/>
</dbReference>
<evidence type="ECO:0000259" key="2">
    <source>
        <dbReference type="PROSITE" id="PS50022"/>
    </source>
</evidence>
<dbReference type="RefSeq" id="WP_116009166.1">
    <property type="nucleotide sequence ID" value="NZ_QUOU01000001.1"/>
</dbReference>
<feature type="chain" id="PRO_5017676202" description="F5/8 type C domain-containing protein" evidence="1">
    <location>
        <begin position="22"/>
        <end position="298"/>
    </location>
</feature>
<dbReference type="OrthoDB" id="6396696at2"/>
<gene>
    <name evidence="3" type="ORF">DXX93_17110</name>
</gene>